<evidence type="ECO:0000256" key="1">
    <source>
        <dbReference type="ARBA" id="ARBA00010609"/>
    </source>
</evidence>
<gene>
    <name evidence="11" type="ORF">M422DRAFT_184848</name>
</gene>
<reference evidence="11 12" key="1">
    <citation type="submission" date="2014-06" db="EMBL/GenBank/DDBJ databases">
        <title>Evolutionary Origins and Diversification of the Mycorrhizal Mutualists.</title>
        <authorList>
            <consortium name="DOE Joint Genome Institute"/>
            <consortium name="Mycorrhizal Genomics Consortium"/>
            <person name="Kohler A."/>
            <person name="Kuo A."/>
            <person name="Nagy L.G."/>
            <person name="Floudas D."/>
            <person name="Copeland A."/>
            <person name="Barry K.W."/>
            <person name="Cichocki N."/>
            <person name="Veneault-Fourrey C."/>
            <person name="LaButti K."/>
            <person name="Lindquist E.A."/>
            <person name="Lipzen A."/>
            <person name="Lundell T."/>
            <person name="Morin E."/>
            <person name="Murat C."/>
            <person name="Riley R."/>
            <person name="Ohm R."/>
            <person name="Sun H."/>
            <person name="Tunlid A."/>
            <person name="Henrissat B."/>
            <person name="Grigoriev I.V."/>
            <person name="Hibbett D.S."/>
            <person name="Martin F."/>
        </authorList>
    </citation>
    <scope>NUCLEOTIDE SEQUENCE [LARGE SCALE GENOMIC DNA]</scope>
    <source>
        <strain evidence="11 12">SS14</strain>
    </source>
</reference>
<dbReference type="InterPro" id="IPR033138">
    <property type="entry name" value="Cu_oxidase_CS"/>
</dbReference>
<dbReference type="InterPro" id="IPR045087">
    <property type="entry name" value="Cu-oxidase_fam"/>
</dbReference>
<evidence type="ECO:0000256" key="6">
    <source>
        <dbReference type="ARBA" id="ARBA00023180"/>
    </source>
</evidence>
<evidence type="ECO:0000256" key="3">
    <source>
        <dbReference type="ARBA" id="ARBA00023002"/>
    </source>
</evidence>
<comment type="similarity">
    <text evidence="1">Belongs to the multicopper oxidase family.</text>
</comment>
<evidence type="ECO:0000259" key="9">
    <source>
        <dbReference type="Pfam" id="PF07731"/>
    </source>
</evidence>
<evidence type="ECO:0000256" key="2">
    <source>
        <dbReference type="ARBA" id="ARBA00022723"/>
    </source>
</evidence>
<feature type="chain" id="PRO_5002204544" evidence="7">
    <location>
        <begin position="24"/>
        <end position="542"/>
    </location>
</feature>
<dbReference type="HOGENOM" id="CLU_006504_2_1_1"/>
<keyword evidence="7" id="KW-0732">Signal</keyword>
<feature type="signal peptide" evidence="7">
    <location>
        <begin position="1"/>
        <end position="23"/>
    </location>
</feature>
<evidence type="ECO:0000313" key="12">
    <source>
        <dbReference type="Proteomes" id="UP000054279"/>
    </source>
</evidence>
<dbReference type="InterPro" id="IPR002355">
    <property type="entry name" value="Cu_oxidase_Cu_BS"/>
</dbReference>
<dbReference type="Proteomes" id="UP000054279">
    <property type="component" value="Unassembled WGS sequence"/>
</dbReference>
<dbReference type="Gene3D" id="2.60.40.420">
    <property type="entry name" value="Cupredoxins - blue copper proteins"/>
    <property type="match status" value="3"/>
</dbReference>
<keyword evidence="4" id="KW-0186">Copper</keyword>
<evidence type="ECO:0000259" key="8">
    <source>
        <dbReference type="Pfam" id="PF00394"/>
    </source>
</evidence>
<dbReference type="EMBL" id="KN837230">
    <property type="protein sequence ID" value="KIJ32231.1"/>
    <property type="molecule type" value="Genomic_DNA"/>
</dbReference>
<evidence type="ECO:0000256" key="7">
    <source>
        <dbReference type="SAM" id="SignalP"/>
    </source>
</evidence>
<dbReference type="FunFam" id="2.60.40.420:FF:000045">
    <property type="entry name" value="Laccase 2"/>
    <property type="match status" value="1"/>
</dbReference>
<evidence type="ECO:0000259" key="10">
    <source>
        <dbReference type="Pfam" id="PF07732"/>
    </source>
</evidence>
<dbReference type="PANTHER" id="PTHR11709">
    <property type="entry name" value="MULTI-COPPER OXIDASE"/>
    <property type="match status" value="1"/>
</dbReference>
<protein>
    <submittedName>
        <fullName evidence="11">Multicopper oxidase</fullName>
    </submittedName>
</protein>
<feature type="domain" description="Plastocyanin-like" evidence="9">
    <location>
        <begin position="384"/>
        <end position="507"/>
    </location>
</feature>
<accession>A0A0C9V469</accession>
<dbReference type="Pfam" id="PF07731">
    <property type="entry name" value="Cu-oxidase_2"/>
    <property type="match status" value="1"/>
</dbReference>
<dbReference type="PANTHER" id="PTHR11709:SF511">
    <property type="entry name" value="LACCASE"/>
    <property type="match status" value="1"/>
</dbReference>
<evidence type="ECO:0000256" key="4">
    <source>
        <dbReference type="ARBA" id="ARBA00023008"/>
    </source>
</evidence>
<evidence type="ECO:0000313" key="11">
    <source>
        <dbReference type="EMBL" id="KIJ32231.1"/>
    </source>
</evidence>
<dbReference type="InterPro" id="IPR001117">
    <property type="entry name" value="Cu-oxidase_2nd"/>
</dbReference>
<keyword evidence="5" id="KW-1015">Disulfide bond</keyword>
<dbReference type="PROSITE" id="PS00079">
    <property type="entry name" value="MULTICOPPER_OXIDASE1"/>
    <property type="match status" value="2"/>
</dbReference>
<dbReference type="InterPro" id="IPR011706">
    <property type="entry name" value="Cu-oxidase_C"/>
</dbReference>
<dbReference type="GO" id="GO:0005507">
    <property type="term" value="F:copper ion binding"/>
    <property type="evidence" value="ECO:0007669"/>
    <property type="project" value="InterPro"/>
</dbReference>
<dbReference type="Pfam" id="PF00394">
    <property type="entry name" value="Cu-oxidase"/>
    <property type="match status" value="1"/>
</dbReference>
<organism evidence="11 12">
    <name type="scientific">Sphaerobolus stellatus (strain SS14)</name>
    <dbReference type="NCBI Taxonomy" id="990650"/>
    <lineage>
        <taxon>Eukaryota</taxon>
        <taxon>Fungi</taxon>
        <taxon>Dikarya</taxon>
        <taxon>Basidiomycota</taxon>
        <taxon>Agaricomycotina</taxon>
        <taxon>Agaricomycetes</taxon>
        <taxon>Phallomycetidae</taxon>
        <taxon>Geastrales</taxon>
        <taxon>Sphaerobolaceae</taxon>
        <taxon>Sphaerobolus</taxon>
    </lineage>
</organism>
<evidence type="ECO:0000256" key="5">
    <source>
        <dbReference type="ARBA" id="ARBA00023157"/>
    </source>
</evidence>
<dbReference type="AlphaFoldDB" id="A0A0C9V469"/>
<dbReference type="CDD" id="cd13903">
    <property type="entry name" value="CuRO_3_Tv-LCC_like"/>
    <property type="match status" value="1"/>
</dbReference>
<proteinExistence type="inferred from homology"/>
<dbReference type="InterPro" id="IPR011707">
    <property type="entry name" value="Cu-oxidase-like_N"/>
</dbReference>
<dbReference type="InterPro" id="IPR008972">
    <property type="entry name" value="Cupredoxin"/>
</dbReference>
<keyword evidence="2" id="KW-0479">Metal-binding</keyword>
<keyword evidence="12" id="KW-1185">Reference proteome</keyword>
<feature type="domain" description="Plastocyanin-like" evidence="8">
    <location>
        <begin position="165"/>
        <end position="321"/>
    </location>
</feature>
<dbReference type="OrthoDB" id="2121828at2759"/>
<keyword evidence="3" id="KW-0560">Oxidoreductase</keyword>
<name>A0A0C9V469_SPHS4</name>
<feature type="domain" description="Plastocyanin-like" evidence="10">
    <location>
        <begin position="36"/>
        <end position="152"/>
    </location>
</feature>
<dbReference type="GO" id="GO:0016491">
    <property type="term" value="F:oxidoreductase activity"/>
    <property type="evidence" value="ECO:0007669"/>
    <property type="project" value="UniProtKB-KW"/>
</dbReference>
<dbReference type="SUPFAM" id="SSF49503">
    <property type="entry name" value="Cupredoxins"/>
    <property type="match status" value="3"/>
</dbReference>
<keyword evidence="6" id="KW-0325">Glycoprotein</keyword>
<sequence>MVPFSALLSLVTLVLWNPIRVLAADVNYQFNIINADTAPDGFTRNAILVNNQFPGTLIQANKNDVLHINVSVQLTNPAMRRSTSIHWHGLFQHRTASEDGPAMVNQCPIAPAHFYTYDIPLNGQSGTFWYHSHLSTQYVDGLRGPLVIYDDEDPNISLYDVDDASTVITLADWYHGFAPALQAAYFSPQNGGGQEPVPDSGLINGLGRFNGGPTTIPRAVVNVVAGQRYRLRVINISAFAQFRFSIEGHRLTIIEADGIPHEPLTVDSFNIYVAQRYSVVITANQPVANYWIRAPLTVSGASNNKNLDANNVFAVLRYAGAPTAEPTTDPNGGGGGGVLLQEQNLHAINLPVPGGSAPADRTIDLSFTKSTDAQGAWTINGIKYIPPDLPTLLNIIANNFTVESDFTTSEHTFVLNRNDVIELDIHGSLNGITHPFHLHGHAFHVIQSSDGGAPNFVNPPVRDVIGVGGSGVRIRFQADNPGPWFLHCHIDWHLEAGLAVVFAEAPQDQRTGPDAEIIKPTWLDLCPVCILHYDLNRVRLRL</sequence>
<dbReference type="Pfam" id="PF07732">
    <property type="entry name" value="Cu-oxidase_3"/>
    <property type="match status" value="1"/>
</dbReference>
<dbReference type="PROSITE" id="PS00080">
    <property type="entry name" value="MULTICOPPER_OXIDASE2"/>
    <property type="match status" value="1"/>
</dbReference>